<dbReference type="InterPro" id="IPR010139">
    <property type="entry name" value="Imidazole-glycPsynth_HisH"/>
</dbReference>
<protein>
    <submittedName>
        <fullName evidence="12">Imidazole glycerol phosphate synthase amidotransferase subunit</fullName>
        <ecNumber evidence="12">2.4.2.-</ecNumber>
    </submittedName>
</protein>
<dbReference type="NCBIfam" id="TIGR01855">
    <property type="entry name" value="IMP_synth_hisH"/>
    <property type="match status" value="1"/>
</dbReference>
<accession>A0A1U9RRG6</accession>
<keyword evidence="6" id="KW-0368">Histidine biosynthesis</keyword>
<dbReference type="PANTHER" id="PTHR42701">
    <property type="entry name" value="IMIDAZOLE GLYCEROL PHOSPHATE SYNTHASE SUBUNIT HISH"/>
    <property type="match status" value="1"/>
</dbReference>
<evidence type="ECO:0000259" key="11">
    <source>
        <dbReference type="Pfam" id="PF00117"/>
    </source>
</evidence>
<evidence type="ECO:0000256" key="10">
    <source>
        <dbReference type="PIRSR" id="PIRSR000495-1"/>
    </source>
</evidence>
<evidence type="ECO:0000313" key="12">
    <source>
        <dbReference type="EMBL" id="AQU89492.1"/>
    </source>
</evidence>
<evidence type="ECO:0000256" key="8">
    <source>
        <dbReference type="ARBA" id="ARBA00047838"/>
    </source>
</evidence>
<dbReference type="RefSeq" id="WP_211118601.1">
    <property type="nucleotide sequence ID" value="NZ_CP019943.1"/>
</dbReference>
<dbReference type="GO" id="GO:0000105">
    <property type="term" value="P:L-histidine biosynthetic process"/>
    <property type="evidence" value="ECO:0007669"/>
    <property type="project" value="UniProtKB-UniPathway"/>
</dbReference>
<keyword evidence="5" id="KW-0315">Glutamine amidotransferase</keyword>
<sequence>MNVLLINYGTSNISSIFNALKKIKKIKIFINNFKKKNYDKVIFPGQGHIKNCMNFLSKINYLENYLKNSYILGICIGYHIFFQKSIENINTNCLNFIKENINLIANNCCYYTSNPNINWNNVNIIKYHKILKNLPLNFKQYFMHSYSSIFLNQHFSYATSIFNNIIFNSIIIKENKFLVQFHPEKSNKYGLLLLNNFLNL</sequence>
<organism evidence="12 13">
    <name type="scientific">Carsonella ruddii</name>
    <dbReference type="NCBI Taxonomy" id="114186"/>
    <lineage>
        <taxon>Bacteria</taxon>
        <taxon>Pseudomonadati</taxon>
        <taxon>Pseudomonadota</taxon>
        <taxon>Gammaproteobacteria</taxon>
        <taxon>Oceanospirillales</taxon>
        <taxon>Halomonadaceae</taxon>
        <taxon>Zymobacter group</taxon>
        <taxon>Candidatus Carsonella</taxon>
    </lineage>
</organism>
<dbReference type="GO" id="GO:0016829">
    <property type="term" value="F:lyase activity"/>
    <property type="evidence" value="ECO:0007669"/>
    <property type="project" value="UniProtKB-KW"/>
</dbReference>
<keyword evidence="7" id="KW-0456">Lyase</keyword>
<evidence type="ECO:0000256" key="2">
    <source>
        <dbReference type="ARBA" id="ARBA00011152"/>
    </source>
</evidence>
<dbReference type="EMBL" id="CP019943">
    <property type="protein sequence ID" value="AQU89492.1"/>
    <property type="molecule type" value="Genomic_DNA"/>
</dbReference>
<dbReference type="PIRSF" id="PIRSF000495">
    <property type="entry name" value="Amidotransf_hisH"/>
    <property type="match status" value="1"/>
</dbReference>
<feature type="domain" description="Glutamine amidotransferase" evidence="11">
    <location>
        <begin position="4"/>
        <end position="197"/>
    </location>
</feature>
<proteinExistence type="predicted"/>
<dbReference type="PANTHER" id="PTHR42701:SF1">
    <property type="entry name" value="IMIDAZOLE GLYCEROL PHOSPHATE SYNTHASE SUBUNIT HISH"/>
    <property type="match status" value="1"/>
</dbReference>
<dbReference type="SUPFAM" id="SSF52317">
    <property type="entry name" value="Class I glutamine amidotransferase-like"/>
    <property type="match status" value="1"/>
</dbReference>
<dbReference type="AlphaFoldDB" id="A0A1U9RRG6"/>
<comment type="subunit">
    <text evidence="2">Heterodimer of HisH and HisF.</text>
</comment>
<evidence type="ECO:0000256" key="1">
    <source>
        <dbReference type="ARBA" id="ARBA00005091"/>
    </source>
</evidence>
<comment type="pathway">
    <text evidence="1">Amino-acid biosynthesis; L-histidine biosynthesis; L-histidine from 5-phospho-alpha-D-ribose 1-diphosphate: step 5/9.</text>
</comment>
<evidence type="ECO:0000256" key="3">
    <source>
        <dbReference type="ARBA" id="ARBA00022605"/>
    </source>
</evidence>
<dbReference type="PROSITE" id="PS51273">
    <property type="entry name" value="GATASE_TYPE_1"/>
    <property type="match status" value="1"/>
</dbReference>
<feature type="active site" description="Nucleophile" evidence="10">
    <location>
        <position position="75"/>
    </location>
</feature>
<comment type="catalytic activity">
    <reaction evidence="8">
        <text>5-[(5-phospho-1-deoxy-D-ribulos-1-ylimino)methylamino]-1-(5-phospho-beta-D-ribosyl)imidazole-4-carboxamide + L-glutamine = D-erythro-1-(imidazol-4-yl)glycerol 3-phosphate + 5-amino-1-(5-phospho-beta-D-ribosyl)imidazole-4-carboxamide + L-glutamate + H(+)</text>
        <dbReference type="Rhea" id="RHEA:24793"/>
        <dbReference type="ChEBI" id="CHEBI:15378"/>
        <dbReference type="ChEBI" id="CHEBI:29985"/>
        <dbReference type="ChEBI" id="CHEBI:58278"/>
        <dbReference type="ChEBI" id="CHEBI:58359"/>
        <dbReference type="ChEBI" id="CHEBI:58475"/>
        <dbReference type="ChEBI" id="CHEBI:58525"/>
        <dbReference type="EC" id="4.3.2.10"/>
    </reaction>
</comment>
<dbReference type="GO" id="GO:0004359">
    <property type="term" value="F:glutaminase activity"/>
    <property type="evidence" value="ECO:0007669"/>
    <property type="project" value="UniProtKB-EC"/>
</dbReference>
<dbReference type="GO" id="GO:0000107">
    <property type="term" value="F:imidazoleglycerol-phosphate synthase activity"/>
    <property type="evidence" value="ECO:0007669"/>
    <property type="project" value="TreeGrafter"/>
</dbReference>
<dbReference type="InterPro" id="IPR017926">
    <property type="entry name" value="GATASE"/>
</dbReference>
<dbReference type="InterPro" id="IPR029062">
    <property type="entry name" value="Class_I_gatase-like"/>
</dbReference>
<evidence type="ECO:0000256" key="7">
    <source>
        <dbReference type="ARBA" id="ARBA00023239"/>
    </source>
</evidence>
<feature type="active site" evidence="10">
    <location>
        <position position="184"/>
    </location>
</feature>
<dbReference type="Pfam" id="PF00117">
    <property type="entry name" value="GATase"/>
    <property type="match status" value="1"/>
</dbReference>
<comment type="catalytic activity">
    <reaction evidence="9">
        <text>L-glutamine + H2O = L-glutamate + NH4(+)</text>
        <dbReference type="Rhea" id="RHEA:15889"/>
        <dbReference type="ChEBI" id="CHEBI:15377"/>
        <dbReference type="ChEBI" id="CHEBI:28938"/>
        <dbReference type="ChEBI" id="CHEBI:29985"/>
        <dbReference type="ChEBI" id="CHEBI:58359"/>
        <dbReference type="EC" id="3.5.1.2"/>
    </reaction>
</comment>
<evidence type="ECO:0000256" key="4">
    <source>
        <dbReference type="ARBA" id="ARBA00022801"/>
    </source>
</evidence>
<evidence type="ECO:0000313" key="13">
    <source>
        <dbReference type="Proteomes" id="UP000189666"/>
    </source>
</evidence>
<keyword evidence="12" id="KW-0808">Transferase</keyword>
<keyword evidence="3" id="KW-0028">Amino-acid biosynthesis</keyword>
<feature type="active site" evidence="10">
    <location>
        <position position="182"/>
    </location>
</feature>
<gene>
    <name evidence="12" type="ORF">BW244_0074</name>
</gene>
<keyword evidence="12" id="KW-0328">Glycosyltransferase</keyword>
<evidence type="ECO:0000256" key="5">
    <source>
        <dbReference type="ARBA" id="ARBA00022962"/>
    </source>
</evidence>
<evidence type="ECO:0000256" key="6">
    <source>
        <dbReference type="ARBA" id="ARBA00023102"/>
    </source>
</evidence>
<dbReference type="UniPathway" id="UPA00031">
    <property type="reaction ID" value="UER00010"/>
</dbReference>
<reference evidence="12 13" key="1">
    <citation type="submission" date="2017-02" db="EMBL/GenBank/DDBJ databases">
        <title>Complete Genome of Candidatus Carsonella ruddii strain BC, a Nutritional Endosymbiont of Bactericera cockerelli.</title>
        <authorList>
            <person name="Riley A.B."/>
            <person name="Kim D.H."/>
            <person name="Hansen A.K."/>
        </authorList>
    </citation>
    <scope>NUCLEOTIDE SEQUENCE [LARGE SCALE GENOMIC DNA]</scope>
    <source>
        <strain evidence="12 13">BC</strain>
    </source>
</reference>
<dbReference type="Proteomes" id="UP000189666">
    <property type="component" value="Chromosome"/>
</dbReference>
<evidence type="ECO:0000256" key="9">
    <source>
        <dbReference type="ARBA" id="ARBA00049534"/>
    </source>
</evidence>
<dbReference type="EC" id="2.4.2.-" evidence="12"/>
<dbReference type="Gene3D" id="3.40.50.880">
    <property type="match status" value="1"/>
</dbReference>
<keyword evidence="4" id="KW-0378">Hydrolase</keyword>
<name>A0A1U9RRG6_CARRU</name>